<evidence type="ECO:0000256" key="1">
    <source>
        <dbReference type="SAM" id="MobiDB-lite"/>
    </source>
</evidence>
<keyword evidence="3" id="KW-1185">Reference proteome</keyword>
<proteinExistence type="predicted"/>
<dbReference type="AlphaFoldDB" id="A0AAV2B8C7"/>
<comment type="caution">
    <text evidence="2">The sequence shown here is derived from an EMBL/GenBank/DDBJ whole genome shotgun (WGS) entry which is preliminary data.</text>
</comment>
<evidence type="ECO:0000313" key="2">
    <source>
        <dbReference type="EMBL" id="CAL1292466.1"/>
    </source>
</evidence>
<feature type="region of interest" description="Disordered" evidence="1">
    <location>
        <begin position="76"/>
        <end position="106"/>
    </location>
</feature>
<organism evidence="2 3">
    <name type="scientific">Larinioides sclopetarius</name>
    <dbReference type="NCBI Taxonomy" id="280406"/>
    <lineage>
        <taxon>Eukaryota</taxon>
        <taxon>Metazoa</taxon>
        <taxon>Ecdysozoa</taxon>
        <taxon>Arthropoda</taxon>
        <taxon>Chelicerata</taxon>
        <taxon>Arachnida</taxon>
        <taxon>Araneae</taxon>
        <taxon>Araneomorphae</taxon>
        <taxon>Entelegynae</taxon>
        <taxon>Araneoidea</taxon>
        <taxon>Araneidae</taxon>
        <taxon>Larinioides</taxon>
    </lineage>
</organism>
<evidence type="ECO:0000313" key="3">
    <source>
        <dbReference type="Proteomes" id="UP001497382"/>
    </source>
</evidence>
<gene>
    <name evidence="2" type="ORF">LARSCL_LOCUS17674</name>
</gene>
<accession>A0AAV2B8C7</accession>
<dbReference type="Proteomes" id="UP001497382">
    <property type="component" value="Unassembled WGS sequence"/>
</dbReference>
<sequence>MMKMSNKKNSRRTGNKIRQLYGLTGSSSLIGDVDDDPNAPFRTIPEKPEDRNAASSIEAVVLVAYHRVTPQPLPKKVRIITDDGTQKDPPLLYPQTLSGSTDSSRIEESDIPSVLLSVFSGNL</sequence>
<feature type="region of interest" description="Disordered" evidence="1">
    <location>
        <begin position="28"/>
        <end position="52"/>
    </location>
</feature>
<name>A0AAV2B8C7_9ARAC</name>
<dbReference type="EMBL" id="CAXIEN010000307">
    <property type="protein sequence ID" value="CAL1292466.1"/>
    <property type="molecule type" value="Genomic_DNA"/>
</dbReference>
<protein>
    <submittedName>
        <fullName evidence="2">Uncharacterized protein</fullName>
    </submittedName>
</protein>
<reference evidence="2 3" key="1">
    <citation type="submission" date="2024-04" db="EMBL/GenBank/DDBJ databases">
        <authorList>
            <person name="Rising A."/>
            <person name="Reimegard J."/>
            <person name="Sonavane S."/>
            <person name="Akerstrom W."/>
            <person name="Nylinder S."/>
            <person name="Hedman E."/>
            <person name="Kallberg Y."/>
        </authorList>
    </citation>
    <scope>NUCLEOTIDE SEQUENCE [LARGE SCALE GENOMIC DNA]</scope>
</reference>